<feature type="region of interest" description="Disordered" evidence="1">
    <location>
        <begin position="276"/>
        <end position="318"/>
    </location>
</feature>
<evidence type="ECO:0008006" key="4">
    <source>
        <dbReference type="Google" id="ProtNLM"/>
    </source>
</evidence>
<dbReference type="InterPro" id="IPR013324">
    <property type="entry name" value="RNA_pol_sigma_r3/r4-like"/>
</dbReference>
<evidence type="ECO:0000313" key="3">
    <source>
        <dbReference type="Proteomes" id="UP000663090"/>
    </source>
</evidence>
<gene>
    <name evidence="2" type="ORF">JY572_14625</name>
</gene>
<proteinExistence type="predicted"/>
<accession>A0ABX7NLS7</accession>
<evidence type="ECO:0000313" key="2">
    <source>
        <dbReference type="EMBL" id="QSQ17213.1"/>
    </source>
</evidence>
<evidence type="ECO:0000256" key="1">
    <source>
        <dbReference type="SAM" id="MobiDB-lite"/>
    </source>
</evidence>
<name>A0ABX7NLS7_9BACT</name>
<organism evidence="2 3">
    <name type="scientific">Myxococcus landrumensis</name>
    <dbReference type="NCBI Taxonomy" id="2813577"/>
    <lineage>
        <taxon>Bacteria</taxon>
        <taxon>Pseudomonadati</taxon>
        <taxon>Myxococcota</taxon>
        <taxon>Myxococcia</taxon>
        <taxon>Myxococcales</taxon>
        <taxon>Cystobacterineae</taxon>
        <taxon>Myxococcaceae</taxon>
        <taxon>Myxococcus</taxon>
    </lineage>
</organism>
<dbReference type="EMBL" id="CP071091">
    <property type="protein sequence ID" value="QSQ17213.1"/>
    <property type="molecule type" value="Genomic_DNA"/>
</dbReference>
<reference evidence="2 3" key="1">
    <citation type="submission" date="2021-02" db="EMBL/GenBank/DDBJ databases">
        <title>De Novo genome assembly of isolated myxobacteria.</title>
        <authorList>
            <person name="Stevens D.C."/>
        </authorList>
    </citation>
    <scope>NUCLEOTIDE SEQUENCE [LARGE SCALE GENOMIC DNA]</scope>
    <source>
        <strain evidence="2 3">SCHIC003</strain>
    </source>
</reference>
<feature type="compositionally biased region" description="Basic residues" evidence="1">
    <location>
        <begin position="293"/>
        <end position="306"/>
    </location>
</feature>
<dbReference type="SUPFAM" id="SSF88659">
    <property type="entry name" value="Sigma3 and sigma4 domains of RNA polymerase sigma factors"/>
    <property type="match status" value="1"/>
</dbReference>
<dbReference type="Proteomes" id="UP000663090">
    <property type="component" value="Chromosome"/>
</dbReference>
<protein>
    <recommendedName>
        <fullName evidence="4">RNA polymerase sigma-70 region 2 domain-containing protein</fullName>
    </recommendedName>
</protein>
<keyword evidence="3" id="KW-1185">Reference proteome</keyword>
<sequence length="318" mass="34486">MSGARELVLEELLHKLQGLPAGGSEARRAESRLAELIRPDIERVARSVQSRWRAAPVADLVQEALMAVMKQQRARPFTPGRAGAGRSAFPAWAMRLGEQAMVRAAARWSSAVHLTDHARKAVRRAKRTAAAEGVEVSSVLRRQGMDAAAAYALGEGSVSVPVSLDALLATRDLGADWRSAALDRKHGGAGASAELRLSLVDNTVERLALVAQRDAVLWALYRLPRLERQVVQGLSGIGRTEGQAASTRTMAVELRLTLAQVERLHQRGLARLREHLNAQGLGPGEDDAPSRGVVRRPRVASARRARLQPDQLALLPRD</sequence>